<dbReference type="AlphaFoldDB" id="A0A427B4T6"/>
<protein>
    <submittedName>
        <fullName evidence="1">Uncharacterized protein</fullName>
    </submittedName>
</protein>
<proteinExistence type="predicted"/>
<feature type="non-terminal residue" evidence="1">
    <location>
        <position position="1"/>
    </location>
</feature>
<comment type="caution">
    <text evidence="1">The sequence shown here is derived from an EMBL/GenBank/DDBJ whole genome shotgun (WGS) entry which is preliminary data.</text>
</comment>
<accession>A0A427B4T6</accession>
<evidence type="ECO:0000313" key="2">
    <source>
        <dbReference type="Proteomes" id="UP000287651"/>
    </source>
</evidence>
<sequence length="155" mass="17865">SHTNTVSQKNVTVETLRKVEFRSIFHAPSQKFKILAIPNVLAHGKSYEHGFVKKCDSHKLCAKSSFNRFFVYRLGKFKMMAIPNILTLSQKFKILAIPNVLAHKKSYEHDCMKKYDGHKLYAKSIISKKLKILAIPNVLTLRKSYEHSFAKKRDG</sequence>
<reference evidence="1 2" key="1">
    <citation type="journal article" date="2014" name="Agronomy (Basel)">
        <title>A Draft Genome Sequence for Ensete ventricosum, the Drought-Tolerant Tree Against Hunger.</title>
        <authorList>
            <person name="Harrison J."/>
            <person name="Moore K.A."/>
            <person name="Paszkiewicz K."/>
            <person name="Jones T."/>
            <person name="Grant M."/>
            <person name="Ambacheew D."/>
            <person name="Muzemil S."/>
            <person name="Studholme D.J."/>
        </authorList>
    </citation>
    <scope>NUCLEOTIDE SEQUENCE [LARGE SCALE GENOMIC DNA]</scope>
</reference>
<dbReference type="Proteomes" id="UP000287651">
    <property type="component" value="Unassembled WGS sequence"/>
</dbReference>
<organism evidence="1 2">
    <name type="scientific">Ensete ventricosum</name>
    <name type="common">Abyssinian banana</name>
    <name type="synonym">Musa ensete</name>
    <dbReference type="NCBI Taxonomy" id="4639"/>
    <lineage>
        <taxon>Eukaryota</taxon>
        <taxon>Viridiplantae</taxon>
        <taxon>Streptophyta</taxon>
        <taxon>Embryophyta</taxon>
        <taxon>Tracheophyta</taxon>
        <taxon>Spermatophyta</taxon>
        <taxon>Magnoliopsida</taxon>
        <taxon>Liliopsida</taxon>
        <taxon>Zingiberales</taxon>
        <taxon>Musaceae</taxon>
        <taxon>Ensete</taxon>
    </lineage>
</organism>
<gene>
    <name evidence="1" type="ORF">B296_00001456</name>
</gene>
<name>A0A427B4T6_ENSVE</name>
<evidence type="ECO:0000313" key="1">
    <source>
        <dbReference type="EMBL" id="RRT83494.1"/>
    </source>
</evidence>
<dbReference type="EMBL" id="AMZH03000481">
    <property type="protein sequence ID" value="RRT83494.1"/>
    <property type="molecule type" value="Genomic_DNA"/>
</dbReference>